<reference evidence="11" key="1">
    <citation type="submission" date="2020-12" db="EMBL/GenBank/DDBJ databases">
        <title>Metabolic potential, ecology and presence of endohyphal bacteria is reflected in genomic diversity of Mucoromycotina.</title>
        <authorList>
            <person name="Muszewska A."/>
            <person name="Okrasinska A."/>
            <person name="Steczkiewicz K."/>
            <person name="Drgas O."/>
            <person name="Orlowska M."/>
            <person name="Perlinska-Lenart U."/>
            <person name="Aleksandrzak-Piekarczyk T."/>
            <person name="Szatraj K."/>
            <person name="Zielenkiewicz U."/>
            <person name="Pilsyk S."/>
            <person name="Malc E."/>
            <person name="Mieczkowski P."/>
            <person name="Kruszewska J.S."/>
            <person name="Biernat P."/>
            <person name="Pawlowska J."/>
        </authorList>
    </citation>
    <scope>NUCLEOTIDE SEQUENCE</scope>
    <source>
        <strain evidence="11">CBS 226.32</strain>
    </source>
</reference>
<dbReference type="UniPathway" id="UPA00619">
    <property type="reaction ID" value="UER00676"/>
</dbReference>
<evidence type="ECO:0000256" key="2">
    <source>
        <dbReference type="ARBA" id="ARBA00001947"/>
    </source>
</evidence>
<dbReference type="GO" id="GO:0019243">
    <property type="term" value="P:methylglyoxal catabolic process to D-lactate via S-lactoyl-glutathione"/>
    <property type="evidence" value="ECO:0007669"/>
    <property type="project" value="InterPro"/>
</dbReference>
<protein>
    <recommendedName>
        <fullName evidence="5">hydroxyacylglutathione hydrolase</fullName>
        <ecNumber evidence="5">3.1.2.6</ecNumber>
    </recommendedName>
    <alternativeName>
        <fullName evidence="9">Glyoxalase II</fullName>
    </alternativeName>
</protein>
<evidence type="ECO:0000256" key="1">
    <source>
        <dbReference type="ARBA" id="ARBA00001623"/>
    </source>
</evidence>
<dbReference type="OrthoDB" id="515692at2759"/>
<dbReference type="NCBIfam" id="TIGR03413">
    <property type="entry name" value="GSH_gloB"/>
    <property type="match status" value="1"/>
</dbReference>
<organism evidence="11 12">
    <name type="scientific">Mucor plumbeus</name>
    <dbReference type="NCBI Taxonomy" id="97098"/>
    <lineage>
        <taxon>Eukaryota</taxon>
        <taxon>Fungi</taxon>
        <taxon>Fungi incertae sedis</taxon>
        <taxon>Mucoromycota</taxon>
        <taxon>Mucoromycotina</taxon>
        <taxon>Mucoromycetes</taxon>
        <taxon>Mucorales</taxon>
        <taxon>Mucorineae</taxon>
        <taxon>Mucoraceae</taxon>
        <taxon>Mucor</taxon>
    </lineage>
</organism>
<gene>
    <name evidence="11" type="ORF">INT46_010076</name>
</gene>
<keyword evidence="6" id="KW-0479">Metal-binding</keyword>
<evidence type="ECO:0000259" key="10">
    <source>
        <dbReference type="SMART" id="SM00849"/>
    </source>
</evidence>
<name>A0A8H7R7Z1_9FUNG</name>
<dbReference type="Pfam" id="PF00753">
    <property type="entry name" value="Lactamase_B"/>
    <property type="match status" value="1"/>
</dbReference>
<dbReference type="AlphaFoldDB" id="A0A8H7R7Z1"/>
<evidence type="ECO:0000256" key="3">
    <source>
        <dbReference type="ARBA" id="ARBA00004963"/>
    </source>
</evidence>
<proteinExistence type="inferred from homology"/>
<evidence type="ECO:0000256" key="8">
    <source>
        <dbReference type="ARBA" id="ARBA00022833"/>
    </source>
</evidence>
<dbReference type="CDD" id="cd07723">
    <property type="entry name" value="hydroxyacylglutathione_hydrolase_MBL-fold"/>
    <property type="match status" value="1"/>
</dbReference>
<dbReference type="InterPro" id="IPR036866">
    <property type="entry name" value="RibonucZ/Hydroxyglut_hydro"/>
</dbReference>
<accession>A0A8H7R7Z1</accession>
<dbReference type="PIRSF" id="PIRSF005457">
    <property type="entry name" value="Glx"/>
    <property type="match status" value="1"/>
</dbReference>
<feature type="domain" description="Metallo-beta-lactamase" evidence="10">
    <location>
        <begin position="26"/>
        <end position="184"/>
    </location>
</feature>
<keyword evidence="7" id="KW-0378">Hydrolase</keyword>
<dbReference type="Proteomes" id="UP000650833">
    <property type="component" value="Unassembled WGS sequence"/>
</dbReference>
<dbReference type="InterPro" id="IPR017782">
    <property type="entry name" value="Hydroxyacylglutathione_Hdrlase"/>
</dbReference>
<keyword evidence="8" id="KW-0862">Zinc</keyword>
<dbReference type="EMBL" id="JAEPRC010000159">
    <property type="protein sequence ID" value="KAG2206072.1"/>
    <property type="molecule type" value="Genomic_DNA"/>
</dbReference>
<evidence type="ECO:0000313" key="11">
    <source>
        <dbReference type="EMBL" id="KAG2206072.1"/>
    </source>
</evidence>
<evidence type="ECO:0000313" key="12">
    <source>
        <dbReference type="Proteomes" id="UP000650833"/>
    </source>
</evidence>
<evidence type="ECO:0000256" key="7">
    <source>
        <dbReference type="ARBA" id="ARBA00022801"/>
    </source>
</evidence>
<evidence type="ECO:0000256" key="6">
    <source>
        <dbReference type="ARBA" id="ARBA00022723"/>
    </source>
</evidence>
<comment type="caution">
    <text evidence="11">The sequence shown here is derived from an EMBL/GenBank/DDBJ whole genome shotgun (WGS) entry which is preliminary data.</text>
</comment>
<dbReference type="GO" id="GO:0046872">
    <property type="term" value="F:metal ion binding"/>
    <property type="evidence" value="ECO:0007669"/>
    <property type="project" value="UniProtKB-KW"/>
</dbReference>
<dbReference type="Gene3D" id="3.60.15.10">
    <property type="entry name" value="Ribonuclease Z/Hydroxyacylglutathione hydrolase-like"/>
    <property type="match status" value="1"/>
</dbReference>
<comment type="cofactor">
    <cofactor evidence="2">
        <name>Zn(2+)</name>
        <dbReference type="ChEBI" id="CHEBI:29105"/>
    </cofactor>
</comment>
<comment type="pathway">
    <text evidence="3">Secondary metabolite metabolism; methylglyoxal degradation; (R)-lactate from methylglyoxal: step 2/2.</text>
</comment>
<dbReference type="GO" id="GO:0004416">
    <property type="term" value="F:hydroxyacylglutathione hydrolase activity"/>
    <property type="evidence" value="ECO:0007669"/>
    <property type="project" value="UniProtKB-EC"/>
</dbReference>
<dbReference type="InterPro" id="IPR001279">
    <property type="entry name" value="Metallo-B-lactamas"/>
</dbReference>
<evidence type="ECO:0000256" key="5">
    <source>
        <dbReference type="ARBA" id="ARBA00011917"/>
    </source>
</evidence>
<dbReference type="SMART" id="SM00849">
    <property type="entry name" value="Lactamase_B"/>
    <property type="match status" value="1"/>
</dbReference>
<dbReference type="PANTHER" id="PTHR11935">
    <property type="entry name" value="BETA LACTAMASE DOMAIN"/>
    <property type="match status" value="1"/>
</dbReference>
<comment type="similarity">
    <text evidence="4">Belongs to the metallo-beta-lactamase superfamily. Glyoxalase II family.</text>
</comment>
<sequence>MILSRFNQTRSYFSSMIIKPVQCLKDNYSYILLDQKSKQAAAVDPVEPDNVLKALKAYPDYKLSMILTTHHHQDHAGGNSKLLKQFPVTCYGGSDKVDGISHIIKDNETIPFGDLRIKALSTTGHTMDHICYYIEHEQDHAVFTGDCLFSSGCGRFFEGTPVDMWKALSKLLQLPDDTKVYFGHEYTISNLKFAQHVEQDNQDIKDKLKWAQEVGCTTPSSIANEKLTNPFMRVNLPEVAKLITNNESASVTDVLGKLRKMKDNF</sequence>
<dbReference type="InterPro" id="IPR032282">
    <property type="entry name" value="HAGH_C"/>
</dbReference>
<dbReference type="EC" id="3.1.2.6" evidence="5"/>
<evidence type="ECO:0000256" key="4">
    <source>
        <dbReference type="ARBA" id="ARBA00006759"/>
    </source>
</evidence>
<dbReference type="InterPro" id="IPR035680">
    <property type="entry name" value="Clx_II_MBL"/>
</dbReference>
<comment type="catalytic activity">
    <reaction evidence="1">
        <text>an S-(2-hydroxyacyl)glutathione + H2O = a 2-hydroxy carboxylate + glutathione + H(+)</text>
        <dbReference type="Rhea" id="RHEA:21864"/>
        <dbReference type="ChEBI" id="CHEBI:15377"/>
        <dbReference type="ChEBI" id="CHEBI:15378"/>
        <dbReference type="ChEBI" id="CHEBI:57925"/>
        <dbReference type="ChEBI" id="CHEBI:58896"/>
        <dbReference type="ChEBI" id="CHEBI:71261"/>
        <dbReference type="EC" id="3.1.2.6"/>
    </reaction>
</comment>
<dbReference type="SUPFAM" id="SSF56281">
    <property type="entry name" value="Metallo-hydrolase/oxidoreductase"/>
    <property type="match status" value="1"/>
</dbReference>
<evidence type="ECO:0000256" key="9">
    <source>
        <dbReference type="ARBA" id="ARBA00031044"/>
    </source>
</evidence>
<keyword evidence="12" id="KW-1185">Reference proteome</keyword>
<dbReference type="HAMAP" id="MF_01374">
    <property type="entry name" value="Glyoxalase_2"/>
    <property type="match status" value="1"/>
</dbReference>
<dbReference type="PANTHER" id="PTHR11935:SF94">
    <property type="entry name" value="TENZING NORGAY, ISOFORM C"/>
    <property type="match status" value="1"/>
</dbReference>
<dbReference type="Pfam" id="PF16123">
    <property type="entry name" value="HAGH_C"/>
    <property type="match status" value="1"/>
</dbReference>